<dbReference type="InterPro" id="IPR056867">
    <property type="entry name" value="LRR_15"/>
</dbReference>
<gene>
    <name evidence="2" type="ORF">PRK78_005645</name>
</gene>
<feature type="domain" description="Leucine-rich repeat" evidence="1">
    <location>
        <begin position="60"/>
        <end position="391"/>
    </location>
</feature>
<dbReference type="EMBL" id="CP120629">
    <property type="protein sequence ID" value="WEW60160.1"/>
    <property type="molecule type" value="Genomic_DNA"/>
</dbReference>
<dbReference type="Proteomes" id="UP001219355">
    <property type="component" value="Chromosome 3"/>
</dbReference>
<proteinExistence type="predicted"/>
<accession>A0AAF0IJQ4</accession>
<protein>
    <recommendedName>
        <fullName evidence="1">Leucine-rich repeat domain-containing protein</fullName>
    </recommendedName>
</protein>
<dbReference type="AlphaFoldDB" id="A0AAF0IJQ4"/>
<reference evidence="2" key="1">
    <citation type="submission" date="2023-03" db="EMBL/GenBank/DDBJ databases">
        <title>Emydomyces testavorans Genome Sequence.</title>
        <authorList>
            <person name="Hoyer L."/>
        </authorList>
    </citation>
    <scope>NUCLEOTIDE SEQUENCE</scope>
    <source>
        <strain evidence="2">16-2883</strain>
    </source>
</reference>
<organism evidence="2 3">
    <name type="scientific">Emydomyces testavorans</name>
    <dbReference type="NCBI Taxonomy" id="2070801"/>
    <lineage>
        <taxon>Eukaryota</taxon>
        <taxon>Fungi</taxon>
        <taxon>Dikarya</taxon>
        <taxon>Ascomycota</taxon>
        <taxon>Pezizomycotina</taxon>
        <taxon>Eurotiomycetes</taxon>
        <taxon>Eurotiomycetidae</taxon>
        <taxon>Onygenales</taxon>
        <taxon>Nannizziopsiaceae</taxon>
        <taxon>Emydomyces</taxon>
    </lineage>
</organism>
<evidence type="ECO:0000259" key="1">
    <source>
        <dbReference type="Pfam" id="PF24969"/>
    </source>
</evidence>
<dbReference type="InterPro" id="IPR032675">
    <property type="entry name" value="LRR_dom_sf"/>
</dbReference>
<name>A0AAF0IJQ4_9EURO</name>
<dbReference type="Gene3D" id="3.80.10.10">
    <property type="entry name" value="Ribonuclease Inhibitor"/>
    <property type="match status" value="1"/>
</dbReference>
<evidence type="ECO:0000313" key="3">
    <source>
        <dbReference type="Proteomes" id="UP001219355"/>
    </source>
</evidence>
<dbReference type="Pfam" id="PF24969">
    <property type="entry name" value="LRR_15"/>
    <property type="match status" value="1"/>
</dbReference>
<keyword evidence="3" id="KW-1185">Reference proteome</keyword>
<evidence type="ECO:0000313" key="2">
    <source>
        <dbReference type="EMBL" id="WEW60160.1"/>
    </source>
</evidence>
<sequence>MAVTLDTLPAELLLKVADNVEKRRDLFQLASCSRRSYDIVIPRAYRSFCLPKASAWHTSALLRAILLNPNLAQWVRELDICLLDYAPVSGLWDECSSAKKFVPVPIDAQLLERAVSSASHSEEEKDQWLTDLKKAKADAYVALMLVQLVGLQKLTIRTLGDGSHCHKIIERAAKGEKPFDKMDSRFPHLVEAKFLDLGHSRYFTSNKFIPLLHFRALRSITAFAIFDDDEPWSEQAPSDIENINLTGRVCVNGLQGLLQNCKNLKTFEYTHCYPGGPDTLDPKRLYSSLCTAKDTLVSVSIQSYQRRVDRLHCAFIGSFAEFKALTHLGLKVQYLHDVDGRSTVYTLLPRSLETLHLADANGKCFDWLLTQLESWAENWKEYTPNLKKVSLETSGTVSKYMNCVIVDYIQKWERGTGGQVGIVWNRMVQR</sequence>